<evidence type="ECO:0000313" key="2">
    <source>
        <dbReference type="Proteomes" id="UP000250831"/>
    </source>
</evidence>
<accession>A0A363NRN8</accession>
<name>A0A363NRN8_9SPHI</name>
<dbReference type="EMBL" id="QCXX01000004">
    <property type="protein sequence ID" value="PUV23380.1"/>
    <property type="molecule type" value="Genomic_DNA"/>
</dbReference>
<dbReference type="Proteomes" id="UP000250831">
    <property type="component" value="Unassembled WGS sequence"/>
</dbReference>
<organism evidence="1 2">
    <name type="scientific">Sphingobacterium athyrii</name>
    <dbReference type="NCBI Taxonomy" id="2152717"/>
    <lineage>
        <taxon>Bacteria</taxon>
        <taxon>Pseudomonadati</taxon>
        <taxon>Bacteroidota</taxon>
        <taxon>Sphingobacteriia</taxon>
        <taxon>Sphingobacteriales</taxon>
        <taxon>Sphingobacteriaceae</taxon>
        <taxon>Sphingobacterium</taxon>
    </lineage>
</organism>
<sequence length="63" mass="7260">MNISAYKANGLMYFLYTKIGKKRAKEIAVISYFANEEQICSNCKHQAAVLWKNSLMPPLRKSF</sequence>
<comment type="caution">
    <text evidence="1">The sequence shown here is derived from an EMBL/GenBank/DDBJ whole genome shotgun (WGS) entry which is preliminary data.</text>
</comment>
<proteinExistence type="predicted"/>
<reference evidence="1 2" key="1">
    <citation type="submission" date="2018-04" db="EMBL/GenBank/DDBJ databases">
        <title>Sphingobacterium sp. M46 Genome.</title>
        <authorList>
            <person name="Cheng J."/>
            <person name="Li Y."/>
        </authorList>
    </citation>
    <scope>NUCLEOTIDE SEQUENCE [LARGE SCALE GENOMIC DNA]</scope>
    <source>
        <strain evidence="1 2">M46</strain>
    </source>
</reference>
<evidence type="ECO:0000313" key="1">
    <source>
        <dbReference type="EMBL" id="PUV23380.1"/>
    </source>
</evidence>
<protein>
    <submittedName>
        <fullName evidence="1">Uncharacterized protein</fullName>
    </submittedName>
</protein>
<dbReference type="AlphaFoldDB" id="A0A363NRN8"/>
<gene>
    <name evidence="1" type="ORF">DCO56_15740</name>
</gene>
<keyword evidence="2" id="KW-1185">Reference proteome</keyword>